<evidence type="ECO:0000313" key="3">
    <source>
        <dbReference type="Proteomes" id="UP000325081"/>
    </source>
</evidence>
<protein>
    <submittedName>
        <fullName evidence="2">Replicase-associated protein</fullName>
    </submittedName>
</protein>
<feature type="region of interest" description="Disordered" evidence="1">
    <location>
        <begin position="97"/>
        <end position="119"/>
    </location>
</feature>
<accession>A0A5A7PSB4</accession>
<dbReference type="EMBL" id="BKCP01004960">
    <property type="protein sequence ID" value="GER35177.1"/>
    <property type="molecule type" value="Genomic_DNA"/>
</dbReference>
<organism evidence="2 3">
    <name type="scientific">Striga asiatica</name>
    <name type="common">Asiatic witchweed</name>
    <name type="synonym">Buchnera asiatica</name>
    <dbReference type="NCBI Taxonomy" id="4170"/>
    <lineage>
        <taxon>Eukaryota</taxon>
        <taxon>Viridiplantae</taxon>
        <taxon>Streptophyta</taxon>
        <taxon>Embryophyta</taxon>
        <taxon>Tracheophyta</taxon>
        <taxon>Spermatophyta</taxon>
        <taxon>Magnoliopsida</taxon>
        <taxon>eudicotyledons</taxon>
        <taxon>Gunneridae</taxon>
        <taxon>Pentapetalae</taxon>
        <taxon>asterids</taxon>
        <taxon>lamiids</taxon>
        <taxon>Lamiales</taxon>
        <taxon>Orobanchaceae</taxon>
        <taxon>Buchnereae</taxon>
        <taxon>Striga</taxon>
    </lineage>
</organism>
<reference evidence="3" key="1">
    <citation type="journal article" date="2019" name="Curr. Biol.">
        <title>Genome Sequence of Striga asiatica Provides Insight into the Evolution of Plant Parasitism.</title>
        <authorList>
            <person name="Yoshida S."/>
            <person name="Kim S."/>
            <person name="Wafula E.K."/>
            <person name="Tanskanen J."/>
            <person name="Kim Y.M."/>
            <person name="Honaas L."/>
            <person name="Yang Z."/>
            <person name="Spallek T."/>
            <person name="Conn C.E."/>
            <person name="Ichihashi Y."/>
            <person name="Cheong K."/>
            <person name="Cui S."/>
            <person name="Der J.P."/>
            <person name="Gundlach H."/>
            <person name="Jiao Y."/>
            <person name="Hori C."/>
            <person name="Ishida J.K."/>
            <person name="Kasahara H."/>
            <person name="Kiba T."/>
            <person name="Kim M.S."/>
            <person name="Koo N."/>
            <person name="Laohavisit A."/>
            <person name="Lee Y.H."/>
            <person name="Lumba S."/>
            <person name="McCourt P."/>
            <person name="Mortimer J.C."/>
            <person name="Mutuku J.M."/>
            <person name="Nomura T."/>
            <person name="Sasaki-Sekimoto Y."/>
            <person name="Seto Y."/>
            <person name="Wang Y."/>
            <person name="Wakatake T."/>
            <person name="Sakakibara H."/>
            <person name="Demura T."/>
            <person name="Yamaguchi S."/>
            <person name="Yoneyama K."/>
            <person name="Manabe R.I."/>
            <person name="Nelson D.C."/>
            <person name="Schulman A.H."/>
            <person name="Timko M.P."/>
            <person name="dePamphilis C.W."/>
            <person name="Choi D."/>
            <person name="Shirasu K."/>
        </authorList>
    </citation>
    <scope>NUCLEOTIDE SEQUENCE [LARGE SCALE GENOMIC DNA]</scope>
    <source>
        <strain evidence="3">cv. UVA1</strain>
    </source>
</reference>
<comment type="caution">
    <text evidence="2">The sequence shown here is derived from an EMBL/GenBank/DDBJ whole genome shotgun (WGS) entry which is preliminary data.</text>
</comment>
<name>A0A5A7PSB4_STRAF</name>
<dbReference type="AlphaFoldDB" id="A0A5A7PSB4"/>
<gene>
    <name evidence="2" type="ORF">STAS_11436</name>
</gene>
<proteinExistence type="predicted"/>
<sequence>MIAHSSASFHVNHLISHSAQSKKTIEGGWSFKSPGTKVTRNLTPQWRHGMSTTSSENVLQMNLAYGWICYQEPLNALTQFKHKPSAFLQLSLSETANTDLPNPKDFQQLLDEGTSNSDI</sequence>
<evidence type="ECO:0000256" key="1">
    <source>
        <dbReference type="SAM" id="MobiDB-lite"/>
    </source>
</evidence>
<evidence type="ECO:0000313" key="2">
    <source>
        <dbReference type="EMBL" id="GER35177.1"/>
    </source>
</evidence>
<keyword evidence="3" id="KW-1185">Reference proteome</keyword>
<dbReference type="Proteomes" id="UP000325081">
    <property type="component" value="Unassembled WGS sequence"/>
</dbReference>